<protein>
    <submittedName>
        <fullName evidence="2">Uncharacterized protein</fullName>
    </submittedName>
</protein>
<feature type="transmembrane region" description="Helical" evidence="1">
    <location>
        <begin position="27"/>
        <end position="49"/>
    </location>
</feature>
<evidence type="ECO:0000256" key="1">
    <source>
        <dbReference type="SAM" id="Phobius"/>
    </source>
</evidence>
<name>A0A3B0PAF4_MYCGL</name>
<organism evidence="2 3">
    <name type="scientific">Mycoplasmoides gallisepticum</name>
    <name type="common">Mycoplasma gallisepticum</name>
    <dbReference type="NCBI Taxonomy" id="2096"/>
    <lineage>
        <taxon>Bacteria</taxon>
        <taxon>Bacillati</taxon>
        <taxon>Mycoplasmatota</taxon>
        <taxon>Mycoplasmoidales</taxon>
        <taxon>Mycoplasmoidaceae</taxon>
        <taxon>Mycoplasmoides</taxon>
    </lineage>
</organism>
<proteinExistence type="predicted"/>
<keyword evidence="1" id="KW-0812">Transmembrane</keyword>
<dbReference type="AlphaFoldDB" id="A0A3B0PAF4"/>
<keyword evidence="1" id="KW-0472">Membrane</keyword>
<reference evidence="3" key="1">
    <citation type="submission" date="2018-06" db="EMBL/GenBank/DDBJ databases">
        <authorList>
            <consortium name="Pathogen Informatics"/>
        </authorList>
    </citation>
    <scope>NUCLEOTIDE SEQUENCE [LARGE SCALE GENOMIC DNA]</scope>
    <source>
        <strain evidence="3">NCTC10115</strain>
    </source>
</reference>
<evidence type="ECO:0000313" key="3">
    <source>
        <dbReference type="Proteomes" id="UP000260136"/>
    </source>
</evidence>
<gene>
    <name evidence="2" type="ORF">NCTC10115_00233</name>
</gene>
<evidence type="ECO:0000313" key="2">
    <source>
        <dbReference type="EMBL" id="SYV93942.1"/>
    </source>
</evidence>
<dbReference type="Proteomes" id="UP000260136">
    <property type="component" value="Chromosome"/>
</dbReference>
<accession>A0A3B0PAF4</accession>
<dbReference type="EMBL" id="LS991952">
    <property type="protein sequence ID" value="SYV93942.1"/>
    <property type="molecule type" value="Genomic_DNA"/>
</dbReference>
<sequence>MSLGIIFDKNPYTFGVKVRKNQARLSLTLLAIDIIQALFITLLILFLSANAYDKINPTVENKALPVDSDFNDPW</sequence>
<feature type="non-terminal residue" evidence="2">
    <location>
        <position position="74"/>
    </location>
</feature>
<keyword evidence="1" id="KW-1133">Transmembrane helix</keyword>